<sequence length="159" mass="18080">MVRFEFSETTSPKQDLDHIGLTDFEIAGLMSYQHQIGYWRSDMGTGHVFWSKAIFDIYGMAYTKGPVNLTLANDAVHPEDLPYMLELLERTAVEKTGFHYVLRLKNGHNGFKYVRSVGRFRLTEDGREELYGMFEEVVDQVRLVGVVGNPTLAGGIAKR</sequence>
<comment type="caution">
    <text evidence="1">The sequence shown here is derived from an EMBL/GenBank/DDBJ whole genome shotgun (WGS) entry which is preliminary data.</text>
</comment>
<name>A0ABT3Z8I1_9HYPH</name>
<proteinExistence type="predicted"/>
<evidence type="ECO:0000313" key="2">
    <source>
        <dbReference type="Proteomes" id="UP001073227"/>
    </source>
</evidence>
<protein>
    <submittedName>
        <fullName evidence="1">PAS domain-containing protein</fullName>
    </submittedName>
</protein>
<organism evidence="1 2">
    <name type="scientific">Hoeflea algicola</name>
    <dbReference type="NCBI Taxonomy" id="2983763"/>
    <lineage>
        <taxon>Bacteria</taxon>
        <taxon>Pseudomonadati</taxon>
        <taxon>Pseudomonadota</taxon>
        <taxon>Alphaproteobacteria</taxon>
        <taxon>Hyphomicrobiales</taxon>
        <taxon>Rhizobiaceae</taxon>
        <taxon>Hoeflea</taxon>
    </lineage>
</organism>
<evidence type="ECO:0000313" key="1">
    <source>
        <dbReference type="EMBL" id="MCY0148089.1"/>
    </source>
</evidence>
<dbReference type="RefSeq" id="WP_267653675.1">
    <property type="nucleotide sequence ID" value="NZ_JAOVZR010000001.1"/>
</dbReference>
<reference evidence="1" key="1">
    <citation type="submission" date="2022-10" db="EMBL/GenBank/DDBJ databases">
        <title>Hoeflea sp. G2-23, isolated from marine algae.</title>
        <authorList>
            <person name="Kristyanto S."/>
            <person name="Kim J.M."/>
            <person name="Jeon C.O."/>
        </authorList>
    </citation>
    <scope>NUCLEOTIDE SEQUENCE</scope>
    <source>
        <strain evidence="1">G2-23</strain>
    </source>
</reference>
<gene>
    <name evidence="1" type="ORF">OEG84_10295</name>
</gene>
<dbReference type="Proteomes" id="UP001073227">
    <property type="component" value="Unassembled WGS sequence"/>
</dbReference>
<dbReference type="InterPro" id="IPR035965">
    <property type="entry name" value="PAS-like_dom_sf"/>
</dbReference>
<dbReference type="SUPFAM" id="SSF55785">
    <property type="entry name" value="PYP-like sensor domain (PAS domain)"/>
    <property type="match status" value="1"/>
</dbReference>
<dbReference type="EMBL" id="JAOVZR010000001">
    <property type="protein sequence ID" value="MCY0148089.1"/>
    <property type="molecule type" value="Genomic_DNA"/>
</dbReference>
<keyword evidence="2" id="KW-1185">Reference proteome</keyword>
<dbReference type="Gene3D" id="3.30.450.20">
    <property type="entry name" value="PAS domain"/>
    <property type="match status" value="1"/>
</dbReference>
<accession>A0ABT3Z8I1</accession>